<keyword evidence="4" id="KW-0418">Kinase</keyword>
<accession>A0A4U6BVP3</accession>
<dbReference type="STRING" id="211460.YH63_15620"/>
<keyword evidence="9" id="KW-1185">Reference proteome</keyword>
<dbReference type="Pfam" id="PF09863">
    <property type="entry name" value="DUF2090"/>
    <property type="match status" value="1"/>
</dbReference>
<dbReference type="InterPro" id="IPR030830">
    <property type="entry name" value="Myo_inos_IolC"/>
</dbReference>
<evidence type="ECO:0000313" key="8">
    <source>
        <dbReference type="EMBL" id="TKT73855.1"/>
    </source>
</evidence>
<dbReference type="InterPro" id="IPR050306">
    <property type="entry name" value="PfkB_Carbo_kinase"/>
</dbReference>
<keyword evidence="2 8" id="KW-0808">Transferase</keyword>
<organism evidence="8 9">
    <name type="scientific">Afipia massiliensis</name>
    <dbReference type="NCBI Taxonomy" id="211460"/>
    <lineage>
        <taxon>Bacteria</taxon>
        <taxon>Pseudomonadati</taxon>
        <taxon>Pseudomonadota</taxon>
        <taxon>Alphaproteobacteria</taxon>
        <taxon>Hyphomicrobiales</taxon>
        <taxon>Nitrobacteraceae</taxon>
        <taxon>Afipia</taxon>
    </lineage>
</organism>
<reference evidence="8" key="1">
    <citation type="submission" date="2019-04" db="EMBL/GenBank/DDBJ databases">
        <title>Whole genome sequencing of cave bacteria.</title>
        <authorList>
            <person name="Gan H.M."/>
            <person name="Barton H."/>
            <person name="Savka M.A."/>
        </authorList>
    </citation>
    <scope>NUCLEOTIDE SEQUENCE [LARGE SCALE GENOMIC DNA]</scope>
    <source>
        <strain evidence="8">LC387</strain>
    </source>
</reference>
<comment type="similarity">
    <text evidence="1">Belongs to the carbohydrate kinase PfkB family.</text>
</comment>
<dbReference type="EC" id="2.7.1.92" evidence="8"/>
<dbReference type="InterPro" id="IPR023314">
    <property type="entry name" value="Myo_inos_IolC-like_sf"/>
</dbReference>
<dbReference type="AlphaFoldDB" id="A0A4U6BVP3"/>
<evidence type="ECO:0000256" key="3">
    <source>
        <dbReference type="ARBA" id="ARBA00022741"/>
    </source>
</evidence>
<proteinExistence type="inferred from homology"/>
<dbReference type="PROSITE" id="PS00584">
    <property type="entry name" value="PFKB_KINASES_2"/>
    <property type="match status" value="1"/>
</dbReference>
<keyword evidence="5" id="KW-0067">ATP-binding</keyword>
<dbReference type="InterPro" id="IPR029056">
    <property type="entry name" value="Ribokinase-like"/>
</dbReference>
<dbReference type="EMBL" id="LBIA02000001">
    <property type="protein sequence ID" value="TKT73855.1"/>
    <property type="molecule type" value="Genomic_DNA"/>
</dbReference>
<dbReference type="OrthoDB" id="9792663at2"/>
<evidence type="ECO:0000256" key="5">
    <source>
        <dbReference type="ARBA" id="ARBA00022840"/>
    </source>
</evidence>
<dbReference type="NCBIfam" id="TIGR04382">
    <property type="entry name" value="myo_inos_iolC_N"/>
    <property type="match status" value="1"/>
</dbReference>
<evidence type="ECO:0000256" key="4">
    <source>
        <dbReference type="ARBA" id="ARBA00022777"/>
    </source>
</evidence>
<name>A0A4U6BVP3_9BRAD</name>
<comment type="caution">
    <text evidence="8">The sequence shown here is derived from an EMBL/GenBank/DDBJ whole genome shotgun (WGS) entry which is preliminary data.</text>
</comment>
<dbReference type="PANTHER" id="PTHR43085">
    <property type="entry name" value="HEXOKINASE FAMILY MEMBER"/>
    <property type="match status" value="1"/>
</dbReference>
<dbReference type="GO" id="GO:0005524">
    <property type="term" value="F:ATP binding"/>
    <property type="evidence" value="ECO:0007669"/>
    <property type="project" value="UniProtKB-KW"/>
</dbReference>
<dbReference type="SUPFAM" id="SSF53613">
    <property type="entry name" value="Ribokinase-like"/>
    <property type="match status" value="1"/>
</dbReference>
<dbReference type="InterPro" id="IPR013785">
    <property type="entry name" value="Aldolase_TIM"/>
</dbReference>
<dbReference type="CDD" id="cd01166">
    <property type="entry name" value="KdgK"/>
    <property type="match status" value="1"/>
</dbReference>
<protein>
    <submittedName>
        <fullName evidence="8">5-dehydro-2-deoxygluconokinase</fullName>
        <ecNumber evidence="8">2.7.1.92</ecNumber>
    </submittedName>
</protein>
<dbReference type="Gene3D" id="3.20.20.70">
    <property type="entry name" value="Aldolase class I"/>
    <property type="match status" value="1"/>
</dbReference>
<dbReference type="GO" id="GO:0047590">
    <property type="term" value="F:5-dehydro-2-deoxygluconokinase activity"/>
    <property type="evidence" value="ECO:0007669"/>
    <property type="project" value="UniProtKB-EC"/>
</dbReference>
<evidence type="ECO:0000313" key="9">
    <source>
        <dbReference type="Proteomes" id="UP000034832"/>
    </source>
</evidence>
<dbReference type="InterPro" id="IPR002173">
    <property type="entry name" value="Carboh/pur_kinase_PfkB_CS"/>
</dbReference>
<dbReference type="InterPro" id="IPR011611">
    <property type="entry name" value="PfkB_dom"/>
</dbReference>
<feature type="domain" description="DUF2090" evidence="7">
    <location>
        <begin position="328"/>
        <end position="631"/>
    </location>
</feature>
<dbReference type="Pfam" id="PF00294">
    <property type="entry name" value="PfkB"/>
    <property type="match status" value="1"/>
</dbReference>
<evidence type="ECO:0000259" key="6">
    <source>
        <dbReference type="Pfam" id="PF00294"/>
    </source>
</evidence>
<dbReference type="Gene3D" id="2.20.150.10">
    <property type="entry name" value="putative 5-dehydro-2- deoxygluconokinase"/>
    <property type="match status" value="1"/>
</dbReference>
<sequence>MKAPSGRALDIVTLGRAAVDLYGEQIGGRLEDMTSFAKYLGGCPANIATGASRLGMRTGMIARVGDEHMGRFVRETLEREGVDVSQIRTDPSRLTALVILGIRDRDTFPLIFYRENCADMAISASDVDPTYIANAAALVVTGTHFSTPTVDAASRAAIAAARAAGTRVVLDIDYRPVLWGLTGRGDGETRFISSEQVSAHLQSIVPLCDLVVGTEEEIHIAGGSTDTVAALRRLRSLTNAVLVVKRGVQGATIFEAAIPDRFEEAIDCPGFPVEVFNVLGAGDGFMAGLLTGWISGKSWFEAGRTANACGALVVSRHACAPAMPSKIELEDFLERATTMEQVHKDRRLQHLHRMTTGRRANAPVFALAFDHRRQFEDLAAGAGAGHDRIHAFKDLIAKAAIGLSKEFDNFGVLVDEKFGRDVLDRLTGSNIWIGRPVEEPGSRPLAFEGERDPALALRSWPAGHVAKCLAIYDAGDRQPLREVQDNSLLALQRAAESSGHEWLLEIVPPRGVPTEASIIAAVEHFYKIGLMPDWWKLPPSPNPGMWRAVGNAIRANDPHARGILVLGLDMPESDLGLAFAGAESEPLVQGFAVGRTIFWPAAERWFKDEISNDQATSMIVDSFRRIRNLWPSPLLASG</sequence>
<evidence type="ECO:0000256" key="1">
    <source>
        <dbReference type="ARBA" id="ARBA00010688"/>
    </source>
</evidence>
<dbReference type="PANTHER" id="PTHR43085:SF49">
    <property type="entry name" value="5-DEHYDRO-2-DEOXYGLUCONOKINASE"/>
    <property type="match status" value="1"/>
</dbReference>
<dbReference type="InterPro" id="IPR018659">
    <property type="entry name" value="DUF2090"/>
</dbReference>
<keyword evidence="3" id="KW-0547">Nucleotide-binding</keyword>
<evidence type="ECO:0000259" key="7">
    <source>
        <dbReference type="Pfam" id="PF09863"/>
    </source>
</evidence>
<evidence type="ECO:0000256" key="2">
    <source>
        <dbReference type="ARBA" id="ARBA00022679"/>
    </source>
</evidence>
<dbReference type="Gene3D" id="3.40.1190.20">
    <property type="match status" value="1"/>
</dbReference>
<gene>
    <name evidence="8" type="primary">iolC</name>
    <name evidence="8" type="ORF">YH63_003270</name>
</gene>
<feature type="domain" description="Carbohydrate kinase PfkB" evidence="6">
    <location>
        <begin position="10"/>
        <end position="324"/>
    </location>
</feature>
<dbReference type="Proteomes" id="UP000034832">
    <property type="component" value="Unassembled WGS sequence"/>
</dbReference>